<organism evidence="3 4">
    <name type="scientific">Petrolisthes cinctipes</name>
    <name type="common">Flat porcelain crab</name>
    <dbReference type="NCBI Taxonomy" id="88211"/>
    <lineage>
        <taxon>Eukaryota</taxon>
        <taxon>Metazoa</taxon>
        <taxon>Ecdysozoa</taxon>
        <taxon>Arthropoda</taxon>
        <taxon>Crustacea</taxon>
        <taxon>Multicrustacea</taxon>
        <taxon>Malacostraca</taxon>
        <taxon>Eumalacostraca</taxon>
        <taxon>Eucarida</taxon>
        <taxon>Decapoda</taxon>
        <taxon>Pleocyemata</taxon>
        <taxon>Anomura</taxon>
        <taxon>Galatheoidea</taxon>
        <taxon>Porcellanidae</taxon>
        <taxon>Petrolisthes</taxon>
    </lineage>
</organism>
<gene>
    <name evidence="3" type="ORF">Pcinc_005618</name>
    <name evidence="2" type="ORF">Pcinc_018395</name>
</gene>
<evidence type="ECO:0000256" key="1">
    <source>
        <dbReference type="SAM" id="MobiDB-lite"/>
    </source>
</evidence>
<feature type="region of interest" description="Disordered" evidence="1">
    <location>
        <begin position="271"/>
        <end position="321"/>
    </location>
</feature>
<comment type="caution">
    <text evidence="3">The sequence shown here is derived from an EMBL/GenBank/DDBJ whole genome shotgun (WGS) entry which is preliminary data.</text>
</comment>
<protein>
    <submittedName>
        <fullName evidence="3">Uncharacterized protein</fullName>
    </submittedName>
</protein>
<sequence>MHSTPISSSFLPDGHLHELRNLQITSEDDSCEVKTQQRALECEEQEWKSREEELLGETDSVVWTLVEKKNGHATTTVMEEGNETMMCEILRTMKECQKDKGNRKSMEKGAAVESELIMEDDIIFNVSGKGNKKEEGVKEMEIMKKQRVALDEDMNDFERTVGREKEVRREQLCNLTKESSERGLCFTVQNDNNTDIIKDDSFMEEKLGKCEEEQEKPISVKLDVEEGMVRVKRKEDKIEESCSGGKRQEDMKVHKSQCKIKLKISTGMLNQEEAKETKIRKQKTEIDNQHEKQEIEEADENIERVGDAKGSREEPKKNHEEEELLFWPDLWVSESDLVFTEEGLLKLEEDSYIAQIR</sequence>
<proteinExistence type="predicted"/>
<reference evidence="3" key="1">
    <citation type="submission" date="2023-10" db="EMBL/GenBank/DDBJ databases">
        <title>Genome assemblies of two species of porcelain crab, Petrolisthes cinctipes and Petrolisthes manimaculis (Anomura: Porcellanidae).</title>
        <authorList>
            <person name="Angst P."/>
        </authorList>
    </citation>
    <scope>NUCLEOTIDE SEQUENCE</scope>
    <source>
        <strain evidence="3">PB745_01</strain>
        <tissue evidence="3">Gill</tissue>
    </source>
</reference>
<dbReference type="Proteomes" id="UP001286313">
    <property type="component" value="Unassembled WGS sequence"/>
</dbReference>
<dbReference type="EMBL" id="JAWQEG010000420">
    <property type="protein sequence ID" value="KAK3890433.1"/>
    <property type="molecule type" value="Genomic_DNA"/>
</dbReference>
<evidence type="ECO:0000313" key="4">
    <source>
        <dbReference type="Proteomes" id="UP001286313"/>
    </source>
</evidence>
<evidence type="ECO:0000313" key="3">
    <source>
        <dbReference type="EMBL" id="KAK3890433.1"/>
    </source>
</evidence>
<feature type="compositionally biased region" description="Basic and acidic residues" evidence="1">
    <location>
        <begin position="272"/>
        <end position="320"/>
    </location>
</feature>
<keyword evidence="4" id="KW-1185">Reference proteome</keyword>
<evidence type="ECO:0000313" key="2">
    <source>
        <dbReference type="EMBL" id="KAK3876846.1"/>
    </source>
</evidence>
<dbReference type="EMBL" id="JAWQEG010001766">
    <property type="protein sequence ID" value="KAK3876846.1"/>
    <property type="molecule type" value="Genomic_DNA"/>
</dbReference>
<dbReference type="AlphaFoldDB" id="A0AAE1GIZ8"/>
<name>A0AAE1GIZ8_PETCI</name>
<accession>A0AAE1GIZ8</accession>